<dbReference type="SUPFAM" id="SSF53098">
    <property type="entry name" value="Ribonuclease H-like"/>
    <property type="match status" value="1"/>
</dbReference>
<dbReference type="AlphaFoldDB" id="A0AAN9MPR1"/>
<evidence type="ECO:0000259" key="1">
    <source>
        <dbReference type="Pfam" id="PF13456"/>
    </source>
</evidence>
<dbReference type="CDD" id="cd06222">
    <property type="entry name" value="RNase_H_like"/>
    <property type="match status" value="1"/>
</dbReference>
<dbReference type="InterPro" id="IPR044730">
    <property type="entry name" value="RNase_H-like_dom_plant"/>
</dbReference>
<dbReference type="EMBL" id="JAYMYQ010000001">
    <property type="protein sequence ID" value="KAK7358675.1"/>
    <property type="molecule type" value="Genomic_DNA"/>
</dbReference>
<sequence>MLIVLKHLEDLEIFPSGVVALNVDGRTFGSLGNAGFGCLIRDYMSCIHGCYGYIGVADDIKAEPLVVVHGLCLVLSLDHRHVLCYSDCLEAVSLFKQVITPYIISIVLSSNMSLSYC</sequence>
<dbReference type="Pfam" id="PF13456">
    <property type="entry name" value="RVT_3"/>
    <property type="match status" value="1"/>
</dbReference>
<comment type="caution">
    <text evidence="2">The sequence shown here is derived from an EMBL/GenBank/DDBJ whole genome shotgun (WGS) entry which is preliminary data.</text>
</comment>
<evidence type="ECO:0000313" key="2">
    <source>
        <dbReference type="EMBL" id="KAK7358675.1"/>
    </source>
</evidence>
<feature type="domain" description="RNase H type-1" evidence="1">
    <location>
        <begin position="22"/>
        <end position="97"/>
    </location>
</feature>
<gene>
    <name evidence="2" type="ORF">VNO77_00613</name>
</gene>
<keyword evidence="3" id="KW-1185">Reference proteome</keyword>
<dbReference type="Proteomes" id="UP001367508">
    <property type="component" value="Unassembled WGS sequence"/>
</dbReference>
<organism evidence="2 3">
    <name type="scientific">Canavalia gladiata</name>
    <name type="common">Sword bean</name>
    <name type="synonym">Dolichos gladiatus</name>
    <dbReference type="NCBI Taxonomy" id="3824"/>
    <lineage>
        <taxon>Eukaryota</taxon>
        <taxon>Viridiplantae</taxon>
        <taxon>Streptophyta</taxon>
        <taxon>Embryophyta</taxon>
        <taxon>Tracheophyta</taxon>
        <taxon>Spermatophyta</taxon>
        <taxon>Magnoliopsida</taxon>
        <taxon>eudicotyledons</taxon>
        <taxon>Gunneridae</taxon>
        <taxon>Pentapetalae</taxon>
        <taxon>rosids</taxon>
        <taxon>fabids</taxon>
        <taxon>Fabales</taxon>
        <taxon>Fabaceae</taxon>
        <taxon>Papilionoideae</taxon>
        <taxon>50 kb inversion clade</taxon>
        <taxon>NPAAA clade</taxon>
        <taxon>indigoferoid/millettioid clade</taxon>
        <taxon>Phaseoleae</taxon>
        <taxon>Canavalia</taxon>
    </lineage>
</organism>
<evidence type="ECO:0000313" key="3">
    <source>
        <dbReference type="Proteomes" id="UP001367508"/>
    </source>
</evidence>
<dbReference type="GO" id="GO:0003676">
    <property type="term" value="F:nucleic acid binding"/>
    <property type="evidence" value="ECO:0007669"/>
    <property type="project" value="InterPro"/>
</dbReference>
<protein>
    <recommendedName>
        <fullName evidence="1">RNase H type-1 domain-containing protein</fullName>
    </recommendedName>
</protein>
<name>A0AAN9MPR1_CANGL</name>
<reference evidence="2 3" key="1">
    <citation type="submission" date="2024-01" db="EMBL/GenBank/DDBJ databases">
        <title>The genomes of 5 underutilized Papilionoideae crops provide insights into root nodulation and disease resistanc.</title>
        <authorList>
            <person name="Jiang F."/>
        </authorList>
    </citation>
    <scope>NUCLEOTIDE SEQUENCE [LARGE SCALE GENOMIC DNA]</scope>
    <source>
        <strain evidence="2">LVBAO_FW01</strain>
        <tissue evidence="2">Leaves</tissue>
    </source>
</reference>
<accession>A0AAN9MPR1</accession>
<dbReference type="InterPro" id="IPR002156">
    <property type="entry name" value="RNaseH_domain"/>
</dbReference>
<proteinExistence type="predicted"/>
<dbReference type="InterPro" id="IPR012337">
    <property type="entry name" value="RNaseH-like_sf"/>
</dbReference>
<dbReference type="GO" id="GO:0004523">
    <property type="term" value="F:RNA-DNA hybrid ribonuclease activity"/>
    <property type="evidence" value="ECO:0007669"/>
    <property type="project" value="InterPro"/>
</dbReference>